<keyword evidence="2" id="KW-1185">Reference proteome</keyword>
<reference evidence="1" key="1">
    <citation type="submission" date="2013-04" db="EMBL/GenBank/DDBJ databases">
        <authorList>
            <person name="Harkins D.M."/>
            <person name="Durkin A.S."/>
            <person name="Brinkac L.M."/>
            <person name="Haft D.H."/>
            <person name="Selengut J.D."/>
            <person name="Sanka R."/>
            <person name="DePew J."/>
            <person name="Purushe J."/>
            <person name="Galloway R.L."/>
            <person name="Vinetz J.M."/>
            <person name="Sutton G.G."/>
            <person name="Nierman W.C."/>
            <person name="Fouts D.E."/>
        </authorList>
    </citation>
    <scope>NUCLEOTIDE SEQUENCE [LARGE SCALE GENOMIC DNA]</scope>
    <source>
        <strain evidence="1">CDC</strain>
    </source>
</reference>
<gene>
    <name evidence="1" type="ORF">LEP1GSC195_0751</name>
</gene>
<dbReference type="EMBL" id="AOGZ02000016">
    <property type="protein sequence ID" value="EOQ95010.1"/>
    <property type="molecule type" value="Genomic_DNA"/>
</dbReference>
<sequence>METVGRLVSKWEAIVPAVIDWVATSKRMALLVGSAIAWNTSLLKSIV</sequence>
<dbReference type="AlphaFoldDB" id="R9A438"/>
<dbReference type="STRING" id="1218599.LEP1GSC195_0751"/>
<comment type="caution">
    <text evidence="1">The sequence shown here is derived from an EMBL/GenBank/DDBJ whole genome shotgun (WGS) entry which is preliminary data.</text>
</comment>
<proteinExistence type="predicted"/>
<protein>
    <submittedName>
        <fullName evidence="1">Uncharacterized protein</fullName>
    </submittedName>
</protein>
<name>R9A438_9LEPT</name>
<organism evidence="1 2">
    <name type="scientific">Leptospira wolbachii serovar Codice str. CDC</name>
    <dbReference type="NCBI Taxonomy" id="1218599"/>
    <lineage>
        <taxon>Bacteria</taxon>
        <taxon>Pseudomonadati</taxon>
        <taxon>Spirochaetota</taxon>
        <taxon>Spirochaetia</taxon>
        <taxon>Leptospirales</taxon>
        <taxon>Leptospiraceae</taxon>
        <taxon>Leptospira</taxon>
    </lineage>
</organism>
<evidence type="ECO:0000313" key="1">
    <source>
        <dbReference type="EMBL" id="EOQ95010.1"/>
    </source>
</evidence>
<accession>R9A438</accession>
<dbReference type="Proteomes" id="UP000013984">
    <property type="component" value="Unassembled WGS sequence"/>
</dbReference>
<evidence type="ECO:0000313" key="2">
    <source>
        <dbReference type="Proteomes" id="UP000013984"/>
    </source>
</evidence>